<accession>A0A6M3K909</accession>
<dbReference type="EMBL" id="MT142326">
    <property type="protein sequence ID" value="QJA78214.1"/>
    <property type="molecule type" value="Genomic_DNA"/>
</dbReference>
<organism evidence="1">
    <name type="scientific">viral metagenome</name>
    <dbReference type="NCBI Taxonomy" id="1070528"/>
    <lineage>
        <taxon>unclassified sequences</taxon>
        <taxon>metagenomes</taxon>
        <taxon>organismal metagenomes</taxon>
    </lineage>
</organism>
<evidence type="ECO:0000313" key="1">
    <source>
        <dbReference type="EMBL" id="QJA78214.1"/>
    </source>
</evidence>
<proteinExistence type="predicted"/>
<dbReference type="EMBL" id="MT143464">
    <property type="protein sequence ID" value="QJA97121.1"/>
    <property type="molecule type" value="Genomic_DNA"/>
</dbReference>
<reference evidence="1" key="1">
    <citation type="submission" date="2020-03" db="EMBL/GenBank/DDBJ databases">
        <title>The deep terrestrial virosphere.</title>
        <authorList>
            <person name="Holmfeldt K."/>
            <person name="Nilsson E."/>
            <person name="Simone D."/>
            <person name="Lopez-Fernandez M."/>
            <person name="Wu X."/>
            <person name="de Brujin I."/>
            <person name="Lundin D."/>
            <person name="Andersson A."/>
            <person name="Bertilsson S."/>
            <person name="Dopson M."/>
        </authorList>
    </citation>
    <scope>NUCLEOTIDE SEQUENCE</scope>
    <source>
        <strain evidence="1">MM415A01103</strain>
        <strain evidence="2">MM415B06679</strain>
    </source>
</reference>
<gene>
    <name evidence="1" type="ORF">MM415A01103_0002</name>
    <name evidence="2" type="ORF">MM415B06679_0006</name>
</gene>
<sequence>MPETRYIREYTDGELSSEVPYEVSDEQLRKEELDHQFNEVHAVVGLLAYNNWGSVTSAQKDTVLKNILGWALWKDGWLV</sequence>
<protein>
    <submittedName>
        <fullName evidence="1">Uncharacterized protein</fullName>
    </submittedName>
</protein>
<name>A0A6M3K909_9ZZZZ</name>
<evidence type="ECO:0000313" key="2">
    <source>
        <dbReference type="EMBL" id="QJA97121.1"/>
    </source>
</evidence>
<dbReference type="AlphaFoldDB" id="A0A6M3K909"/>